<dbReference type="Pfam" id="PF00072">
    <property type="entry name" value="Response_reg"/>
    <property type="match status" value="1"/>
</dbReference>
<keyword evidence="1" id="KW-0597">Phosphoprotein</keyword>
<accession>A0ABT0PVC0</accession>
<evidence type="ECO:0000313" key="4">
    <source>
        <dbReference type="Proteomes" id="UP001203607"/>
    </source>
</evidence>
<dbReference type="PANTHER" id="PTHR44520:SF2">
    <property type="entry name" value="RESPONSE REGULATOR RCP1"/>
    <property type="match status" value="1"/>
</dbReference>
<organism evidence="3 4">
    <name type="scientific">Flagellimonas spongiicola</name>
    <dbReference type="NCBI Taxonomy" id="2942208"/>
    <lineage>
        <taxon>Bacteria</taxon>
        <taxon>Pseudomonadati</taxon>
        <taxon>Bacteroidota</taxon>
        <taxon>Flavobacteriia</taxon>
        <taxon>Flavobacteriales</taxon>
        <taxon>Flavobacteriaceae</taxon>
        <taxon>Flagellimonas</taxon>
    </lineage>
</organism>
<dbReference type="Gene3D" id="3.40.50.2300">
    <property type="match status" value="1"/>
</dbReference>
<reference evidence="3 4" key="1">
    <citation type="submission" date="2022-05" db="EMBL/GenBank/DDBJ databases">
        <authorList>
            <person name="Park J.-S."/>
        </authorList>
    </citation>
    <scope>NUCLEOTIDE SEQUENCE [LARGE SCALE GENOMIC DNA]</scope>
    <source>
        <strain evidence="3 4">2012CJ35-5</strain>
    </source>
</reference>
<protein>
    <submittedName>
        <fullName evidence="3">Response regulator</fullName>
    </submittedName>
</protein>
<dbReference type="Proteomes" id="UP001203607">
    <property type="component" value="Unassembled WGS sequence"/>
</dbReference>
<evidence type="ECO:0000259" key="2">
    <source>
        <dbReference type="PROSITE" id="PS50110"/>
    </source>
</evidence>
<comment type="caution">
    <text evidence="3">The sequence shown here is derived from an EMBL/GenBank/DDBJ whole genome shotgun (WGS) entry which is preliminary data.</text>
</comment>
<dbReference type="EMBL" id="JAMFMA010000003">
    <property type="protein sequence ID" value="MCL6275236.1"/>
    <property type="molecule type" value="Genomic_DNA"/>
</dbReference>
<gene>
    <name evidence="3" type="ORF">M3P19_14540</name>
</gene>
<keyword evidence="4" id="KW-1185">Reference proteome</keyword>
<proteinExistence type="predicted"/>
<dbReference type="InterPro" id="IPR052893">
    <property type="entry name" value="TCS_response_regulator"/>
</dbReference>
<dbReference type="SUPFAM" id="SSF52172">
    <property type="entry name" value="CheY-like"/>
    <property type="match status" value="1"/>
</dbReference>
<dbReference type="PROSITE" id="PS50110">
    <property type="entry name" value="RESPONSE_REGULATORY"/>
    <property type="match status" value="1"/>
</dbReference>
<evidence type="ECO:0000256" key="1">
    <source>
        <dbReference type="PROSITE-ProRule" id="PRU00169"/>
    </source>
</evidence>
<dbReference type="RefSeq" id="WP_249658418.1">
    <property type="nucleotide sequence ID" value="NZ_JAMFMA010000003.1"/>
</dbReference>
<feature type="domain" description="Response regulatory" evidence="2">
    <location>
        <begin position="6"/>
        <end position="135"/>
    </location>
</feature>
<dbReference type="InterPro" id="IPR001789">
    <property type="entry name" value="Sig_transdc_resp-reg_receiver"/>
</dbReference>
<dbReference type="InterPro" id="IPR011006">
    <property type="entry name" value="CheY-like_superfamily"/>
</dbReference>
<name>A0ABT0PVC0_9FLAO</name>
<evidence type="ECO:0000313" key="3">
    <source>
        <dbReference type="EMBL" id="MCL6275236.1"/>
    </source>
</evidence>
<feature type="modified residue" description="4-aspartylphosphate" evidence="1">
    <location>
        <position position="63"/>
    </location>
</feature>
<sequence length="137" mass="16118">MKKLNSIFIIDDDPITVFGIKKMLKAITICEDISDYKNGKQAMEGLKERLQHGYPCPEVIFLDINMPIMDGWEFLEELVNIKLPERIIINVITSSIDPIDYKKWNDFRLRCWHYLNFKNKPLYKIEATDLSRVHLAS</sequence>
<dbReference type="PANTHER" id="PTHR44520">
    <property type="entry name" value="RESPONSE REGULATOR RCP1-RELATED"/>
    <property type="match status" value="1"/>
</dbReference>